<feature type="transmembrane region" description="Helical" evidence="1">
    <location>
        <begin position="560"/>
        <end position="578"/>
    </location>
</feature>
<feature type="transmembrane region" description="Helical" evidence="1">
    <location>
        <begin position="618"/>
        <end position="644"/>
    </location>
</feature>
<dbReference type="PANTHER" id="PTHR11319:SF35">
    <property type="entry name" value="OUTER MEMBRANE PROTEIN PMPC-RELATED"/>
    <property type="match status" value="1"/>
</dbReference>
<accession>A0A1X7UHT9</accession>
<feature type="transmembrane region" description="Helical" evidence="1">
    <location>
        <begin position="483"/>
        <end position="510"/>
    </location>
</feature>
<reference evidence="2" key="1">
    <citation type="submission" date="2017-05" db="UniProtKB">
        <authorList>
            <consortium name="EnsemblMetazoa"/>
        </authorList>
    </citation>
    <scope>IDENTIFICATION</scope>
</reference>
<proteinExistence type="predicted"/>
<dbReference type="AlphaFoldDB" id="A0A1X7UHT9"/>
<feature type="transmembrane region" description="Helical" evidence="1">
    <location>
        <begin position="590"/>
        <end position="612"/>
    </location>
</feature>
<name>A0A1X7UHT9_AMPQE</name>
<keyword evidence="1" id="KW-0812">Transmembrane</keyword>
<sequence length="693" mass="79043">MSLVSNISLYFANNTATLAGDAIFSSNLYDCTVAGVDNASQINNFYWKIFKNISPNDISSFASFLNFCNASRFRNIYYPGTSVQIPVNVLDRNGSFTYDILTVIPVGKKRMKKLDWQFSKDQGSTVIKGKDRCTMINLTIHTTDKSTFNKPSILIFTISGQNKVSDLEVWLSDCPIGFYLDNVKGVCVCSKIFSHIKEQISCDIEKNAFSKPFDLRLWIGVTNRQNGGFGVAYCNPSYCNTGTWFDLLKVNENGSYLLSSTTSDTIPLCYGSRTGAFCGECIPNYSVVFGSTKCKLCTSIWWPLTSIIYLLAGLLLVFLLYTFRLTLTTGTLNGIIFYAQTANIGILRYLSMPCSDCAKESFFVKLSKLFIALLNLNLGFPLCFYDGMTELWKAGLSLLFPVYLILIIVFLVILSRFSSRVSNKLSKSSIQVLVTIVHLSFTKLLEAIIDVFGSAKVYEEGKGEKIVWYNSGAVEYGSMEHTWLMIITSIVVGVILTPYFILILFGKFLLKCDRLREYVRPFYEAIHAPYKTNKWYWFSLYQLFLLLLYFSETFAGNTGLAGSVFLILFIVYNIFLYFQACSMPFKNRALNLLNLSLLLALNFVILVGQYIYYYSSKYLVLFFTFSNYYFLLIFCFIILYHILLSTGQLDKSMKLCYKIDPFYRFINPTLQHHHYKNNKGDYPELREPLLADY</sequence>
<evidence type="ECO:0000313" key="2">
    <source>
        <dbReference type="EnsemblMetazoa" id="Aqu2.1.27033_001"/>
    </source>
</evidence>
<feature type="transmembrane region" description="Helical" evidence="1">
    <location>
        <begin position="394"/>
        <end position="417"/>
    </location>
</feature>
<feature type="transmembrane region" description="Helical" evidence="1">
    <location>
        <begin position="300"/>
        <end position="323"/>
    </location>
</feature>
<feature type="transmembrane region" description="Helical" evidence="1">
    <location>
        <begin position="535"/>
        <end position="554"/>
    </location>
</feature>
<dbReference type="InParanoid" id="A0A1X7UHT9"/>
<organism evidence="2">
    <name type="scientific">Amphimedon queenslandica</name>
    <name type="common">Sponge</name>
    <dbReference type="NCBI Taxonomy" id="400682"/>
    <lineage>
        <taxon>Eukaryota</taxon>
        <taxon>Metazoa</taxon>
        <taxon>Porifera</taxon>
        <taxon>Demospongiae</taxon>
        <taxon>Heteroscleromorpha</taxon>
        <taxon>Haplosclerida</taxon>
        <taxon>Niphatidae</taxon>
        <taxon>Amphimedon</taxon>
    </lineage>
</organism>
<dbReference type="EnsemblMetazoa" id="Aqu2.1.27033_001">
    <property type="protein sequence ID" value="Aqu2.1.27033_001"/>
    <property type="gene ID" value="Aqu2.1.27033"/>
</dbReference>
<feature type="transmembrane region" description="Helical" evidence="1">
    <location>
        <begin position="369"/>
        <end position="388"/>
    </location>
</feature>
<keyword evidence="1" id="KW-1133">Transmembrane helix</keyword>
<evidence type="ECO:0000256" key="1">
    <source>
        <dbReference type="SAM" id="Phobius"/>
    </source>
</evidence>
<dbReference type="PANTHER" id="PTHR11319">
    <property type="entry name" value="G PROTEIN-COUPLED RECEPTOR-RELATED"/>
    <property type="match status" value="1"/>
</dbReference>
<protein>
    <submittedName>
        <fullName evidence="2">Uncharacterized protein</fullName>
    </submittedName>
</protein>
<keyword evidence="1" id="KW-0472">Membrane</keyword>